<dbReference type="EMBL" id="CP003929">
    <property type="protein sequence ID" value="AGB37534.1"/>
    <property type="molecule type" value="Genomic_DNA"/>
</dbReference>
<dbReference type="InterPro" id="IPR039424">
    <property type="entry name" value="SBP_5"/>
</dbReference>
<keyword evidence="1" id="KW-0732">Signal</keyword>
<dbReference type="GeneID" id="14404814"/>
<dbReference type="OrthoDB" id="233597at2157"/>
<evidence type="ECO:0000313" key="3">
    <source>
        <dbReference type="EMBL" id="AGB37534.1"/>
    </source>
</evidence>
<proteinExistence type="predicted"/>
<dbReference type="RefSeq" id="WP_015320980.1">
    <property type="nucleotide sequence ID" value="NC_019974.1"/>
</dbReference>
<reference evidence="3 4" key="1">
    <citation type="submission" date="2012-11" db="EMBL/GenBank/DDBJ databases">
        <title>FINISHED of Natronococcus occultus SP4, DSM 3396.</title>
        <authorList>
            <consortium name="DOE Joint Genome Institute"/>
            <person name="Eisen J."/>
            <person name="Huntemann M."/>
            <person name="Wei C.-L."/>
            <person name="Han J."/>
            <person name="Detter J.C."/>
            <person name="Han C."/>
            <person name="Tapia R."/>
            <person name="Chen A."/>
            <person name="Kyrpides N."/>
            <person name="Mavromatis K."/>
            <person name="Markowitz V."/>
            <person name="Szeto E."/>
            <person name="Ivanova N."/>
            <person name="Mikhailova N."/>
            <person name="Ovchinnikova G."/>
            <person name="Pagani I."/>
            <person name="Pati A."/>
            <person name="Goodwin L."/>
            <person name="Nordberg H.P."/>
            <person name="Cantor M.N."/>
            <person name="Hua S.X."/>
            <person name="Woyke T."/>
            <person name="Eisen J."/>
            <person name="Klenk H.-P."/>
            <person name="Klenk H.-P."/>
        </authorList>
    </citation>
    <scope>NUCLEOTIDE SEQUENCE [LARGE SCALE GENOMIC DNA]</scope>
    <source>
        <strain evidence="3 4">SP4</strain>
    </source>
</reference>
<dbReference type="HOGENOM" id="CLU_035683_0_0_2"/>
<dbReference type="Gene3D" id="3.10.105.10">
    <property type="entry name" value="Dipeptide-binding Protein, Domain 3"/>
    <property type="match status" value="2"/>
</dbReference>
<dbReference type="SUPFAM" id="SSF53850">
    <property type="entry name" value="Periplasmic binding protein-like II"/>
    <property type="match status" value="2"/>
</dbReference>
<evidence type="ECO:0000256" key="1">
    <source>
        <dbReference type="ARBA" id="ARBA00022729"/>
    </source>
</evidence>
<dbReference type="GO" id="GO:1904680">
    <property type="term" value="F:peptide transmembrane transporter activity"/>
    <property type="evidence" value="ECO:0007669"/>
    <property type="project" value="TreeGrafter"/>
</dbReference>
<name>L0JZK5_9EURY</name>
<protein>
    <submittedName>
        <fullName evidence="3">Family 5 extracellular solute-binding protein</fullName>
    </submittedName>
</protein>
<dbReference type="Pfam" id="PF00496">
    <property type="entry name" value="SBP_bac_5"/>
    <property type="match status" value="1"/>
</dbReference>
<dbReference type="AlphaFoldDB" id="L0JZK5"/>
<sequence>MDDVGSPTTRRGILAGTATGIAGSLAGCTERLWSRAENPGPEQVSLTIKAVPADDDIVAAKIASQLRENLEAAGIDATFEPIAKAELYRDILLEDEYDVFVARHSGLDEYDALRGLLHSRYANERGWQNPFQFSNVTVDDLLETQLTATGEDRERALAELFEHLTETVPYTTVAFPSRIGAAREPLSESISGPPYRPLDYLEILSQESEDGPRERPLEVGVFGEGLTDRLNPLVVDSNRVPALLELLYEPLAYRTDDGLIGWLAEDVEWSEGALLEATVTLRADHSWHDGRSLDADDVAFTYRFLRDTSLGEAEGGVPAPRYRGRQRLVESVEAVDSRTVEFSFRTTNRETALRAFRIPVLPAHIWEPRSAVVGDRQTEALVDDNEEPIGSGLFELAAVTDDTEVELELFTDHVFYDDDRPSLLEGFPQYEGIRFAVAPNSGAVVDLLEDEEIDLTGTPLPADETALISDLSGRTVLTERTDEFYMIGYNSHHEQLGNPHFRRLLSRLLDREHAVDELFAGFAEPARTVSSLFGLRDSELAVEESEITAFPGSDGAIDSERVRSLFEDENYRYEDGALLE</sequence>
<dbReference type="InterPro" id="IPR000914">
    <property type="entry name" value="SBP_5_dom"/>
</dbReference>
<dbReference type="STRING" id="694430.Natoc_1730"/>
<evidence type="ECO:0000259" key="2">
    <source>
        <dbReference type="Pfam" id="PF00496"/>
    </source>
</evidence>
<accession>L0JZK5</accession>
<dbReference type="Gene3D" id="3.40.190.10">
    <property type="entry name" value="Periplasmic binding protein-like II"/>
    <property type="match status" value="1"/>
</dbReference>
<dbReference type="eggNOG" id="arCOG01534">
    <property type="taxonomic scope" value="Archaea"/>
</dbReference>
<feature type="domain" description="Solute-binding protein family 5" evidence="2">
    <location>
        <begin position="259"/>
        <end position="529"/>
    </location>
</feature>
<gene>
    <name evidence="3" type="ORF">Natoc_1730</name>
</gene>
<dbReference type="eggNOG" id="arCOG06295">
    <property type="taxonomic scope" value="Archaea"/>
</dbReference>
<organism evidence="3 4">
    <name type="scientific">Natronococcus occultus SP4</name>
    <dbReference type="NCBI Taxonomy" id="694430"/>
    <lineage>
        <taxon>Archaea</taxon>
        <taxon>Methanobacteriati</taxon>
        <taxon>Methanobacteriota</taxon>
        <taxon>Stenosarchaea group</taxon>
        <taxon>Halobacteria</taxon>
        <taxon>Halobacteriales</taxon>
        <taxon>Natrialbaceae</taxon>
        <taxon>Natronococcus</taxon>
    </lineage>
</organism>
<dbReference type="PANTHER" id="PTHR30290:SF64">
    <property type="entry name" value="ABC TRANSPORTER PERIPLASMIC BINDING PROTEIN"/>
    <property type="match status" value="1"/>
</dbReference>
<dbReference type="GO" id="GO:0015833">
    <property type="term" value="P:peptide transport"/>
    <property type="evidence" value="ECO:0007669"/>
    <property type="project" value="TreeGrafter"/>
</dbReference>
<evidence type="ECO:0000313" key="4">
    <source>
        <dbReference type="Proteomes" id="UP000010878"/>
    </source>
</evidence>
<dbReference type="PANTHER" id="PTHR30290">
    <property type="entry name" value="PERIPLASMIC BINDING COMPONENT OF ABC TRANSPORTER"/>
    <property type="match status" value="1"/>
</dbReference>
<dbReference type="Proteomes" id="UP000010878">
    <property type="component" value="Chromosome"/>
</dbReference>
<dbReference type="KEGG" id="nou:Natoc_1730"/>
<keyword evidence="4" id="KW-1185">Reference proteome</keyword>